<dbReference type="RefSeq" id="WP_377398817.1">
    <property type="nucleotide sequence ID" value="NZ_JBHTFQ010000001.1"/>
</dbReference>
<gene>
    <name evidence="2" type="ORF">ACFQXB_02905</name>
</gene>
<comment type="caution">
    <text evidence="2">The sequence shown here is derived from an EMBL/GenBank/DDBJ whole genome shotgun (WGS) entry which is preliminary data.</text>
</comment>
<organism evidence="2 3">
    <name type="scientific">Plastorhodobacter daqingensis</name>
    <dbReference type="NCBI Taxonomy" id="1387281"/>
    <lineage>
        <taxon>Bacteria</taxon>
        <taxon>Pseudomonadati</taxon>
        <taxon>Pseudomonadota</taxon>
        <taxon>Alphaproteobacteria</taxon>
        <taxon>Rhodobacterales</taxon>
        <taxon>Paracoccaceae</taxon>
        <taxon>Plastorhodobacter</taxon>
    </lineage>
</organism>
<dbReference type="Proteomes" id="UP001596516">
    <property type="component" value="Unassembled WGS sequence"/>
</dbReference>
<evidence type="ECO:0000313" key="2">
    <source>
        <dbReference type="EMBL" id="MFC7703144.1"/>
    </source>
</evidence>
<dbReference type="Pfam" id="PF20056">
    <property type="entry name" value="DUF6455"/>
    <property type="match status" value="1"/>
</dbReference>
<evidence type="ECO:0000259" key="1">
    <source>
        <dbReference type="Pfam" id="PF20056"/>
    </source>
</evidence>
<dbReference type="InterPro" id="IPR045601">
    <property type="entry name" value="DUF6455"/>
</dbReference>
<dbReference type="EMBL" id="JBHTFQ010000001">
    <property type="protein sequence ID" value="MFC7703144.1"/>
    <property type="molecule type" value="Genomic_DNA"/>
</dbReference>
<evidence type="ECO:0000313" key="3">
    <source>
        <dbReference type="Proteomes" id="UP001596516"/>
    </source>
</evidence>
<accession>A0ABW2UET9</accession>
<keyword evidence="3" id="KW-1185">Reference proteome</keyword>
<proteinExistence type="predicted"/>
<sequence length="84" mass="8988">MFGLTKLDLHAGLVNRMGDVLGADLGVALVEGRLSGQELRGAVLRCCGCGSESACDRWLEDHRAGAEAAPAYCRNEALFERLKP</sequence>
<feature type="domain" description="DUF6455" evidence="1">
    <location>
        <begin position="1"/>
        <end position="83"/>
    </location>
</feature>
<reference evidence="3" key="1">
    <citation type="journal article" date="2019" name="Int. J. Syst. Evol. Microbiol.">
        <title>The Global Catalogue of Microorganisms (GCM) 10K type strain sequencing project: providing services to taxonomists for standard genome sequencing and annotation.</title>
        <authorList>
            <consortium name="The Broad Institute Genomics Platform"/>
            <consortium name="The Broad Institute Genome Sequencing Center for Infectious Disease"/>
            <person name="Wu L."/>
            <person name="Ma J."/>
        </authorList>
    </citation>
    <scope>NUCLEOTIDE SEQUENCE [LARGE SCALE GENOMIC DNA]</scope>
    <source>
        <strain evidence="3">CGMCC 1.12750</strain>
    </source>
</reference>
<name>A0ABW2UET9_9RHOB</name>
<protein>
    <submittedName>
        <fullName evidence="2">DUF6455 family protein</fullName>
    </submittedName>
</protein>